<dbReference type="Proteomes" id="UP001241988">
    <property type="component" value="Unassembled WGS sequence"/>
</dbReference>
<keyword evidence="3" id="KW-1185">Reference proteome</keyword>
<dbReference type="SUPFAM" id="SSF54593">
    <property type="entry name" value="Glyoxalase/Bleomycin resistance protein/Dihydroxybiphenyl dioxygenase"/>
    <property type="match status" value="1"/>
</dbReference>
<accession>A0ABU0GT92</accession>
<dbReference type="Gene3D" id="3.30.720.120">
    <property type="match status" value="1"/>
</dbReference>
<feature type="domain" description="Glyoxalase/fosfomycin resistance/dioxygenase" evidence="1">
    <location>
        <begin position="9"/>
        <end position="119"/>
    </location>
</feature>
<dbReference type="EMBL" id="JAUSWB010000003">
    <property type="protein sequence ID" value="MDQ0428583.1"/>
    <property type="molecule type" value="Genomic_DNA"/>
</dbReference>
<comment type="caution">
    <text evidence="2">The sequence shown here is derived from an EMBL/GenBank/DDBJ whole genome shotgun (WGS) entry which is preliminary data.</text>
</comment>
<organism evidence="2 3">
    <name type="scientific">Planomicrobium stackebrandtii</name>
    <dbReference type="NCBI Taxonomy" id="253160"/>
    <lineage>
        <taxon>Bacteria</taxon>
        <taxon>Bacillati</taxon>
        <taxon>Bacillota</taxon>
        <taxon>Bacilli</taxon>
        <taxon>Bacillales</taxon>
        <taxon>Caryophanaceae</taxon>
        <taxon>Planomicrobium</taxon>
    </lineage>
</organism>
<dbReference type="Pfam" id="PF00903">
    <property type="entry name" value="Glyoxalase"/>
    <property type="match status" value="1"/>
</dbReference>
<evidence type="ECO:0000313" key="2">
    <source>
        <dbReference type="EMBL" id="MDQ0428583.1"/>
    </source>
</evidence>
<evidence type="ECO:0000259" key="1">
    <source>
        <dbReference type="Pfam" id="PF00903"/>
    </source>
</evidence>
<reference evidence="2 3" key="1">
    <citation type="submission" date="2023-07" db="EMBL/GenBank/DDBJ databases">
        <title>Genomic Encyclopedia of Type Strains, Phase IV (KMG-IV): sequencing the most valuable type-strain genomes for metagenomic binning, comparative biology and taxonomic classification.</title>
        <authorList>
            <person name="Goeker M."/>
        </authorList>
    </citation>
    <scope>NUCLEOTIDE SEQUENCE [LARGE SCALE GENOMIC DNA]</scope>
    <source>
        <strain evidence="2 3">DSM 16419</strain>
    </source>
</reference>
<sequence length="140" mass="16142">MKINSSYPVIMCESPQDVANFYITHFDFKATFSSDWYISLSNTEGDTDFELAVLDYKHPTVPHNYREKSKGVIINLEVDNVDDVYEKIMKEIPPVMEIRSEDFGQRHFIVSDPAGLLVDVIQVIPPSKEFEAMYQKEEGK</sequence>
<gene>
    <name evidence="2" type="ORF">QOZ98_001409</name>
</gene>
<name>A0ABU0GT92_9BACL</name>
<dbReference type="InterPro" id="IPR029068">
    <property type="entry name" value="Glyas_Bleomycin-R_OHBP_Dase"/>
</dbReference>
<evidence type="ECO:0000313" key="3">
    <source>
        <dbReference type="Proteomes" id="UP001241988"/>
    </source>
</evidence>
<dbReference type="InterPro" id="IPR004360">
    <property type="entry name" value="Glyas_Fos-R_dOase_dom"/>
</dbReference>
<protein>
    <submittedName>
        <fullName evidence="2">Glyoxalase superfamily protein PhnB</fullName>
    </submittedName>
</protein>
<proteinExistence type="predicted"/>
<dbReference type="RefSeq" id="WP_308786752.1">
    <property type="nucleotide sequence ID" value="NZ_JAUSWB010000003.1"/>
</dbReference>
<dbReference type="Gene3D" id="3.30.720.110">
    <property type="match status" value="1"/>
</dbReference>